<accession>A0A367KG75</accession>
<reference evidence="1 2" key="1">
    <citation type="journal article" date="2018" name="G3 (Bethesda)">
        <title>Phylogenetic and Phylogenomic Definition of Rhizopus Species.</title>
        <authorList>
            <person name="Gryganskyi A.P."/>
            <person name="Golan J."/>
            <person name="Dolatabadi S."/>
            <person name="Mondo S."/>
            <person name="Robb S."/>
            <person name="Idnurm A."/>
            <person name="Muszewska A."/>
            <person name="Steczkiewicz K."/>
            <person name="Masonjones S."/>
            <person name="Liao H.L."/>
            <person name="Gajdeczka M.T."/>
            <person name="Anike F."/>
            <person name="Vuek A."/>
            <person name="Anishchenko I.M."/>
            <person name="Voigt K."/>
            <person name="de Hoog G.S."/>
            <person name="Smith M.E."/>
            <person name="Heitman J."/>
            <person name="Vilgalys R."/>
            <person name="Stajich J.E."/>
        </authorList>
    </citation>
    <scope>NUCLEOTIDE SEQUENCE [LARGE SCALE GENOMIC DNA]</scope>
    <source>
        <strain evidence="1 2">CBS 357.93</strain>
    </source>
</reference>
<gene>
    <name evidence="1" type="ORF">CU097_007570</name>
</gene>
<keyword evidence="2" id="KW-1185">Reference proteome</keyword>
<dbReference type="AlphaFoldDB" id="A0A367KG75"/>
<name>A0A367KG75_RHIAZ</name>
<comment type="caution">
    <text evidence="1">The sequence shown here is derived from an EMBL/GenBank/DDBJ whole genome shotgun (WGS) entry which is preliminary data.</text>
</comment>
<sequence length="82" mass="9407">MILENTVDILKKMKEEHEAYEISRTLQGGDRTISLLAMVNTEIRRPNKGAGYGILLPTEKDDNAFIVSFKSIGSNNIWKRYY</sequence>
<organism evidence="1 2">
    <name type="scientific">Rhizopus azygosporus</name>
    <name type="common">Rhizopus microsporus var. azygosporus</name>
    <dbReference type="NCBI Taxonomy" id="86630"/>
    <lineage>
        <taxon>Eukaryota</taxon>
        <taxon>Fungi</taxon>
        <taxon>Fungi incertae sedis</taxon>
        <taxon>Mucoromycota</taxon>
        <taxon>Mucoromycotina</taxon>
        <taxon>Mucoromycetes</taxon>
        <taxon>Mucorales</taxon>
        <taxon>Mucorineae</taxon>
        <taxon>Rhizopodaceae</taxon>
        <taxon>Rhizopus</taxon>
    </lineage>
</organism>
<protein>
    <submittedName>
        <fullName evidence="1">Uncharacterized protein</fullName>
    </submittedName>
</protein>
<dbReference type="EMBL" id="PJQL01000023">
    <property type="protein sequence ID" value="RCI01141.1"/>
    <property type="molecule type" value="Genomic_DNA"/>
</dbReference>
<evidence type="ECO:0000313" key="1">
    <source>
        <dbReference type="EMBL" id="RCI01141.1"/>
    </source>
</evidence>
<dbReference type="OrthoDB" id="2287218at2759"/>
<evidence type="ECO:0000313" key="2">
    <source>
        <dbReference type="Proteomes" id="UP000252139"/>
    </source>
</evidence>
<proteinExistence type="predicted"/>
<dbReference type="Proteomes" id="UP000252139">
    <property type="component" value="Unassembled WGS sequence"/>
</dbReference>